<dbReference type="EC" id="2.4.1.186" evidence="10"/>
<evidence type="ECO:0000313" key="15">
    <source>
        <dbReference type="Proteomes" id="UP000616769"/>
    </source>
</evidence>
<dbReference type="InterPro" id="IPR050587">
    <property type="entry name" value="GNT1/Glycosyltrans_8"/>
</dbReference>
<keyword evidence="4" id="KW-0808">Transferase</keyword>
<dbReference type="GO" id="GO:0046872">
    <property type="term" value="F:metal ion binding"/>
    <property type="evidence" value="ECO:0007669"/>
    <property type="project" value="UniProtKB-KW"/>
</dbReference>
<dbReference type="OrthoDB" id="2014201at2759"/>
<evidence type="ECO:0000256" key="13">
    <source>
        <dbReference type="ARBA" id="ARBA00057883"/>
    </source>
</evidence>
<dbReference type="AlphaFoldDB" id="A0A131ZWZ5"/>
<dbReference type="CDD" id="cd02537">
    <property type="entry name" value="GT8_Glycogenin"/>
    <property type="match status" value="1"/>
</dbReference>
<proteinExistence type="inferred from homology"/>
<dbReference type="GO" id="GO:0005737">
    <property type="term" value="C:cytoplasm"/>
    <property type="evidence" value="ECO:0007669"/>
    <property type="project" value="UniProtKB-SubCell"/>
</dbReference>
<comment type="function">
    <text evidence="13">Self-glucosylating initiator of glycogen synthesis. It catalyzes the formation of a short alpha (1,4)-glucosyl chain covalently attached via a glucose 1-O-tyrosyl linkage to internal tyrosine residues and these chains act as primers for the elongation reaction catalyzed by glycogen synthase.</text>
</comment>
<dbReference type="FunFam" id="3.90.550.10:FF:000092">
    <property type="entry name" value="Glycogenin 2"/>
    <property type="match status" value="1"/>
</dbReference>
<dbReference type="GO" id="GO:0005978">
    <property type="term" value="P:glycogen biosynthetic process"/>
    <property type="evidence" value="ECO:0007669"/>
    <property type="project" value="UniProtKB-KW"/>
</dbReference>
<evidence type="ECO:0000256" key="11">
    <source>
        <dbReference type="ARBA" id="ARBA00050886"/>
    </source>
</evidence>
<dbReference type="PANTHER" id="PTHR11183">
    <property type="entry name" value="GLYCOGENIN SUBFAMILY MEMBER"/>
    <property type="match status" value="1"/>
</dbReference>
<comment type="catalytic activity">
    <reaction evidence="12">
        <text>L-tyrosyl-[glycogenin] + UDP-alpha-D-glucose = alpha-D-glucosyl-L-tyrosyl-[glycogenin] + UDP + H(+)</text>
        <dbReference type="Rhea" id="RHEA:23360"/>
        <dbReference type="Rhea" id="RHEA-COMP:14604"/>
        <dbReference type="Rhea" id="RHEA-COMP:14605"/>
        <dbReference type="ChEBI" id="CHEBI:15378"/>
        <dbReference type="ChEBI" id="CHEBI:46858"/>
        <dbReference type="ChEBI" id="CHEBI:58223"/>
        <dbReference type="ChEBI" id="CHEBI:58885"/>
        <dbReference type="ChEBI" id="CHEBI:140573"/>
        <dbReference type="EC" id="2.4.1.186"/>
    </reaction>
</comment>
<organism evidence="14 15">
    <name type="scientific">Sarcoptes scabiei</name>
    <name type="common">Itch mite</name>
    <name type="synonym">Acarus scabiei</name>
    <dbReference type="NCBI Taxonomy" id="52283"/>
    <lineage>
        <taxon>Eukaryota</taxon>
        <taxon>Metazoa</taxon>
        <taxon>Ecdysozoa</taxon>
        <taxon>Arthropoda</taxon>
        <taxon>Chelicerata</taxon>
        <taxon>Arachnida</taxon>
        <taxon>Acari</taxon>
        <taxon>Acariformes</taxon>
        <taxon>Sarcoptiformes</taxon>
        <taxon>Astigmata</taxon>
        <taxon>Psoroptidia</taxon>
        <taxon>Sarcoptoidea</taxon>
        <taxon>Sarcoptidae</taxon>
        <taxon>Sarcoptinae</taxon>
        <taxon>Sarcoptes</taxon>
    </lineage>
</organism>
<dbReference type="Proteomes" id="UP000616769">
    <property type="component" value="Unassembled WGS sequence"/>
</dbReference>
<dbReference type="InterPro" id="IPR002495">
    <property type="entry name" value="Glyco_trans_8"/>
</dbReference>
<evidence type="ECO:0000256" key="2">
    <source>
        <dbReference type="ARBA" id="ARBA00004496"/>
    </source>
</evidence>
<evidence type="ECO:0000313" key="14">
    <source>
        <dbReference type="EMBL" id="KPM02630.1"/>
    </source>
</evidence>
<comment type="caution">
    <text evidence="14">The sequence shown here is derived from an EMBL/GenBank/DDBJ whole genome shotgun (WGS) entry which is preliminary data.</text>
</comment>
<dbReference type="EMBL" id="JXLN01002422">
    <property type="protein sequence ID" value="KPM02630.1"/>
    <property type="molecule type" value="Genomic_DNA"/>
</dbReference>
<dbReference type="VEuPathDB" id="VectorBase:SSCA008702"/>
<evidence type="ECO:0000256" key="6">
    <source>
        <dbReference type="ARBA" id="ARBA00023056"/>
    </source>
</evidence>
<evidence type="ECO:0000256" key="12">
    <source>
        <dbReference type="ARBA" id="ARBA00052293"/>
    </source>
</evidence>
<keyword evidence="6" id="KW-0320">Glycogen biosynthesis</keyword>
<dbReference type="GO" id="GO:0008466">
    <property type="term" value="F:glycogenin glucosyltransferase activity"/>
    <property type="evidence" value="ECO:0007669"/>
    <property type="project" value="UniProtKB-EC"/>
</dbReference>
<evidence type="ECO:0000256" key="9">
    <source>
        <dbReference type="ARBA" id="ARBA00038162"/>
    </source>
</evidence>
<sequence length="336" mass="38137">MSSDQAFVTLATNDRYAIGALVLAASLKKVNTSKKLAILITKELSESMRKILAQFFDVIQEVDLLQSNNEKLLQALRRPELGVTLTKIHCWKLCQFSKCVFMDADTLVIKNIDELFDYEELSAVPDVGWPDCFNSGVFVFTPSTNTFDNLVDLANREGSFDGGDQGLLNTYFSDWATSDIKRHLSFIYNMTLTSTYSYLPAFKRFGANVKVIHFLGSMKPWNCSYDSSAKKLNTFVCNENAQNFIEQWWQVLMESVHPIIQNVISYLSNHGFSTFKFSCSQMNLTGSMSCLMISGSNVQFDQNRYQEWQKGDIDYLGADSFENIQKRLDASIHGQN</sequence>
<dbReference type="SUPFAM" id="SSF53448">
    <property type="entry name" value="Nucleotide-diphospho-sugar transferases"/>
    <property type="match status" value="1"/>
</dbReference>
<dbReference type="Gene3D" id="3.90.550.10">
    <property type="entry name" value="Spore Coat Polysaccharide Biosynthesis Protein SpsA, Chain A"/>
    <property type="match status" value="1"/>
</dbReference>
<reference evidence="14 15" key="1">
    <citation type="journal article" date="2015" name="Parasit. Vectors">
        <title>Draft genome of the scabies mite.</title>
        <authorList>
            <person name="Rider S.D.Jr."/>
            <person name="Morgan M.S."/>
            <person name="Arlian L.G."/>
        </authorList>
    </citation>
    <scope>NUCLEOTIDE SEQUENCE [LARGE SCALE GENOMIC DNA]</scope>
    <source>
        <strain evidence="14">Arlian Lab</strain>
    </source>
</reference>
<evidence type="ECO:0000256" key="5">
    <source>
        <dbReference type="ARBA" id="ARBA00022723"/>
    </source>
</evidence>
<dbReference type="Pfam" id="PF01501">
    <property type="entry name" value="Glyco_transf_8"/>
    <property type="match status" value="1"/>
</dbReference>
<keyword evidence="8" id="KW-0464">Manganese</keyword>
<keyword evidence="7" id="KW-0325">Glycoprotein</keyword>
<evidence type="ECO:0000256" key="8">
    <source>
        <dbReference type="ARBA" id="ARBA00023211"/>
    </source>
</evidence>
<evidence type="ECO:0000256" key="1">
    <source>
        <dbReference type="ARBA" id="ARBA00001936"/>
    </source>
</evidence>
<accession>A0A131ZWZ5</accession>
<comment type="subcellular location">
    <subcellularLocation>
        <location evidence="2">Cytoplasm</location>
    </subcellularLocation>
</comment>
<comment type="cofactor">
    <cofactor evidence="1">
        <name>Mn(2+)</name>
        <dbReference type="ChEBI" id="CHEBI:29035"/>
    </cofactor>
</comment>
<dbReference type="OMA" id="MSQFAWV"/>
<keyword evidence="3" id="KW-0963">Cytoplasm</keyword>
<evidence type="ECO:0000256" key="3">
    <source>
        <dbReference type="ARBA" id="ARBA00022490"/>
    </source>
</evidence>
<evidence type="ECO:0000256" key="10">
    <source>
        <dbReference type="ARBA" id="ARBA00038934"/>
    </source>
</evidence>
<name>A0A131ZWZ5_SARSC</name>
<protein>
    <recommendedName>
        <fullName evidence="10">glycogenin glucosyltransferase</fullName>
        <ecNumber evidence="10">2.4.1.186</ecNumber>
    </recommendedName>
</protein>
<gene>
    <name evidence="14" type="ORF">QR98_0010460</name>
</gene>
<comment type="similarity">
    <text evidence="9">Belongs to the glycosyltransferase 8 family. Glycogenin subfamily.</text>
</comment>
<evidence type="ECO:0000256" key="4">
    <source>
        <dbReference type="ARBA" id="ARBA00022679"/>
    </source>
</evidence>
<comment type="catalytic activity">
    <reaction evidence="11">
        <text>[1,4-alpha-D-glucosyl](n)-L-tyrosyl-[glycogenin] + UDP-alpha-D-glucose = [1,4-alpha-D-glucosyl](n+1)-L-tyrosyl-[glycogenin] + UDP + H(+)</text>
        <dbReference type="Rhea" id="RHEA:56560"/>
        <dbReference type="Rhea" id="RHEA-COMP:14606"/>
        <dbReference type="Rhea" id="RHEA-COMP:14607"/>
        <dbReference type="ChEBI" id="CHEBI:15378"/>
        <dbReference type="ChEBI" id="CHEBI:58223"/>
        <dbReference type="ChEBI" id="CHEBI:58885"/>
        <dbReference type="ChEBI" id="CHEBI:140574"/>
        <dbReference type="EC" id="2.4.1.186"/>
    </reaction>
</comment>
<dbReference type="InterPro" id="IPR029044">
    <property type="entry name" value="Nucleotide-diphossugar_trans"/>
</dbReference>
<evidence type="ECO:0000256" key="7">
    <source>
        <dbReference type="ARBA" id="ARBA00023180"/>
    </source>
</evidence>
<keyword evidence="5" id="KW-0479">Metal-binding</keyword>